<protein>
    <submittedName>
        <fullName evidence="1">Uncharacterized protein</fullName>
    </submittedName>
</protein>
<accession>X1KN45</accession>
<organism evidence="1">
    <name type="scientific">marine sediment metagenome</name>
    <dbReference type="NCBI Taxonomy" id="412755"/>
    <lineage>
        <taxon>unclassified sequences</taxon>
        <taxon>metagenomes</taxon>
        <taxon>ecological metagenomes</taxon>
    </lineage>
</organism>
<evidence type="ECO:0000313" key="1">
    <source>
        <dbReference type="EMBL" id="GAH95045.1"/>
    </source>
</evidence>
<dbReference type="EMBL" id="BARV01001344">
    <property type="protein sequence ID" value="GAH95045.1"/>
    <property type="molecule type" value="Genomic_DNA"/>
</dbReference>
<comment type="caution">
    <text evidence="1">The sequence shown here is derived from an EMBL/GenBank/DDBJ whole genome shotgun (WGS) entry which is preliminary data.</text>
</comment>
<reference evidence="1" key="1">
    <citation type="journal article" date="2014" name="Front. Microbiol.">
        <title>High frequency of phylogenetically diverse reductive dehalogenase-homologous genes in deep subseafloor sedimentary metagenomes.</title>
        <authorList>
            <person name="Kawai M."/>
            <person name="Futagami T."/>
            <person name="Toyoda A."/>
            <person name="Takaki Y."/>
            <person name="Nishi S."/>
            <person name="Hori S."/>
            <person name="Arai W."/>
            <person name="Tsubouchi T."/>
            <person name="Morono Y."/>
            <person name="Uchiyama I."/>
            <person name="Ito T."/>
            <person name="Fujiyama A."/>
            <person name="Inagaki F."/>
            <person name="Takami H."/>
        </authorList>
    </citation>
    <scope>NUCLEOTIDE SEQUENCE</scope>
    <source>
        <strain evidence="1">Expedition CK06-06</strain>
    </source>
</reference>
<proteinExistence type="predicted"/>
<name>X1KN45_9ZZZZ</name>
<sequence>MIRADESVSSVTYSGASLTEAIAHGGTTDQHQRVELWYLVNPPVGSANILVHFASSVNPSGIAAVNFTGVDQTDPIGGKAGASLPPATNNNDASTDITTENADSLIFGAVSARGGDIDDFISGTNITELWDDDTGTDDATNDDSLWGGELERPTAGTYTFNATFSPGRNWAIACVELNAGHEKGIGK</sequence>
<gene>
    <name evidence="1" type="ORF">S06H3_03959</name>
</gene>
<dbReference type="AlphaFoldDB" id="X1KN45"/>